<protein>
    <submittedName>
        <fullName evidence="2">Uncharacterized protein</fullName>
    </submittedName>
</protein>
<keyword evidence="3" id="KW-1185">Reference proteome</keyword>
<evidence type="ECO:0000313" key="2">
    <source>
        <dbReference type="EMBL" id="PVD20560.1"/>
    </source>
</evidence>
<feature type="compositionally biased region" description="Basic and acidic residues" evidence="1">
    <location>
        <begin position="299"/>
        <end position="318"/>
    </location>
</feature>
<name>A0A2T7NHB3_POMCA</name>
<feature type="compositionally biased region" description="Polar residues" evidence="1">
    <location>
        <begin position="394"/>
        <end position="409"/>
    </location>
</feature>
<proteinExistence type="predicted"/>
<evidence type="ECO:0000256" key="1">
    <source>
        <dbReference type="SAM" id="MobiDB-lite"/>
    </source>
</evidence>
<feature type="region of interest" description="Disordered" evidence="1">
    <location>
        <begin position="278"/>
        <end position="359"/>
    </location>
</feature>
<evidence type="ECO:0000313" key="3">
    <source>
        <dbReference type="Proteomes" id="UP000245119"/>
    </source>
</evidence>
<organism evidence="2 3">
    <name type="scientific">Pomacea canaliculata</name>
    <name type="common">Golden apple snail</name>
    <dbReference type="NCBI Taxonomy" id="400727"/>
    <lineage>
        <taxon>Eukaryota</taxon>
        <taxon>Metazoa</taxon>
        <taxon>Spiralia</taxon>
        <taxon>Lophotrochozoa</taxon>
        <taxon>Mollusca</taxon>
        <taxon>Gastropoda</taxon>
        <taxon>Caenogastropoda</taxon>
        <taxon>Architaenioglossa</taxon>
        <taxon>Ampullarioidea</taxon>
        <taxon>Ampullariidae</taxon>
        <taxon>Pomacea</taxon>
    </lineage>
</organism>
<feature type="region of interest" description="Disordered" evidence="1">
    <location>
        <begin position="394"/>
        <end position="422"/>
    </location>
</feature>
<dbReference type="AlphaFoldDB" id="A0A2T7NHB3"/>
<reference evidence="2 3" key="1">
    <citation type="submission" date="2018-04" db="EMBL/GenBank/DDBJ databases">
        <title>The genome of golden apple snail Pomacea canaliculata provides insight into stress tolerance and invasive adaptation.</title>
        <authorList>
            <person name="Liu C."/>
            <person name="Liu B."/>
            <person name="Ren Y."/>
            <person name="Zhang Y."/>
            <person name="Wang H."/>
            <person name="Li S."/>
            <person name="Jiang F."/>
            <person name="Yin L."/>
            <person name="Zhang G."/>
            <person name="Qian W."/>
            <person name="Fan W."/>
        </authorList>
    </citation>
    <scope>NUCLEOTIDE SEQUENCE [LARGE SCALE GENOMIC DNA]</scope>
    <source>
        <strain evidence="2">SZHN2017</strain>
        <tissue evidence="2">Muscle</tissue>
    </source>
</reference>
<gene>
    <name evidence="2" type="ORF">C0Q70_18716</name>
</gene>
<dbReference type="OrthoDB" id="10688160at2759"/>
<feature type="compositionally biased region" description="Basic and acidic residues" evidence="1">
    <location>
        <begin position="335"/>
        <end position="354"/>
    </location>
</feature>
<accession>A0A2T7NHB3</accession>
<sequence length="501" mass="54743">MALTAAGMEQSIDDRTLFCTPAPLAASTIARDAIRMRQMTIPDIKGSFLNEESQLSSQSDSLNLSQELMRPNFSITADANIIPQQAKPQKMDSGSDLIHFSAITEKDGGTITPDEKSDSLTDVSSRSSMGLIPNELLSDCELLAPVTSIADLSSSMLPLNTPKGAPSKVGKLNFGSVLSPCREIVGDSTEWSDSSKQDSKDLPMGRSHLIDTVKKKPQFLAEPSVKVAGHGQRALAFITEGLLGNVDEGNELDLSVCDVEFAAEELQKLDEEFSDICEDKDSDDDEISDEEPFLSLPIKSREKNQETDVADSRTKDMDMDSTIQMQGGDPQAETTFHEEENRLGEGQESDKDTKGNQQVAGMSKSGLLDACYFHKTPIPFPGDGEDIEVTSLRSSHTLTNQRGKKNTNACRPVENKNDSVISGDAEQRSHKVLTRIILERLKNALDKRLGQEQAGFWQGAAEGENLLATLRRQFMSGDGSEIDTEDELEAVRETCVEIVFD</sequence>
<feature type="compositionally biased region" description="Acidic residues" evidence="1">
    <location>
        <begin position="278"/>
        <end position="292"/>
    </location>
</feature>
<dbReference type="EMBL" id="PZQS01000012">
    <property type="protein sequence ID" value="PVD20560.1"/>
    <property type="molecule type" value="Genomic_DNA"/>
</dbReference>
<comment type="caution">
    <text evidence="2">The sequence shown here is derived from an EMBL/GenBank/DDBJ whole genome shotgun (WGS) entry which is preliminary data.</text>
</comment>
<dbReference type="Proteomes" id="UP000245119">
    <property type="component" value="Linkage Group LG12"/>
</dbReference>